<accession>A0A1I2I8Z5</accession>
<dbReference type="PANTHER" id="PTHR38776:SF1">
    <property type="entry name" value="MLTA-INTERACTING PROTEIN-RELATED"/>
    <property type="match status" value="1"/>
</dbReference>
<evidence type="ECO:0000256" key="6">
    <source>
        <dbReference type="SAM" id="SignalP"/>
    </source>
</evidence>
<sequence>MSAFARWLTASACAALLGVAAPCHADDAAAASADDNLLGAGFIRLPAWQGSRAHRDQFAPYVQAKLGDRITLSTDDGATLDLIMGQHLHGGLYGNYQWGRSHEDLGRLGGKVTSLSPRLNAGGYVEYDFNEAQNVGINAAHDTLGAGAYVNAYAFSALPPLGHYQHGLQLQWQWMNGPAMRRFFGLSAVEAAALGVAPWQPGAGGQQVGLEYDGLIPLGRHLATVFSLSYARLLGNAEDSPLVRGFGTADQFTGSMALVYRFAP</sequence>
<comment type="similarity">
    <text evidence="2">Belongs to the MipA/OmpV family.</text>
</comment>
<evidence type="ECO:0000313" key="8">
    <source>
        <dbReference type="Proteomes" id="UP000199477"/>
    </source>
</evidence>
<keyword evidence="8" id="KW-1185">Reference proteome</keyword>
<evidence type="ECO:0000256" key="3">
    <source>
        <dbReference type="ARBA" id="ARBA00022729"/>
    </source>
</evidence>
<dbReference type="AlphaFoldDB" id="A0A1I2I8Z5"/>
<reference evidence="8" key="1">
    <citation type="submission" date="2016-10" db="EMBL/GenBank/DDBJ databases">
        <authorList>
            <person name="Varghese N."/>
            <person name="Submissions S."/>
        </authorList>
    </citation>
    <scope>NUCLEOTIDE SEQUENCE [LARGE SCALE GENOMIC DNA]</scope>
    <source>
        <strain evidence="8">UNC178MFTsu3.1</strain>
    </source>
</reference>
<proteinExistence type="inferred from homology"/>
<comment type="subcellular location">
    <subcellularLocation>
        <location evidence="1">Cell outer membrane</location>
    </subcellularLocation>
</comment>
<name>A0A1I2I8Z5_9GAMM</name>
<dbReference type="RefSeq" id="WP_051548635.1">
    <property type="nucleotide sequence ID" value="NZ_FONH01000015.1"/>
</dbReference>
<evidence type="ECO:0000256" key="5">
    <source>
        <dbReference type="ARBA" id="ARBA00023237"/>
    </source>
</evidence>
<evidence type="ECO:0000256" key="1">
    <source>
        <dbReference type="ARBA" id="ARBA00004442"/>
    </source>
</evidence>
<dbReference type="Pfam" id="PF06629">
    <property type="entry name" value="MipA"/>
    <property type="match status" value="1"/>
</dbReference>
<protein>
    <submittedName>
        <fullName evidence="7">Outer membrane scaffolding protein for murein synthesis, MipA/OmpV family</fullName>
    </submittedName>
</protein>
<dbReference type="PANTHER" id="PTHR38776">
    <property type="entry name" value="MLTA-INTERACTING PROTEIN-RELATED"/>
    <property type="match status" value="1"/>
</dbReference>
<dbReference type="STRING" id="500610.SAMN02799615_03330"/>
<keyword evidence="4" id="KW-0472">Membrane</keyword>
<dbReference type="Proteomes" id="UP000199477">
    <property type="component" value="Unassembled WGS sequence"/>
</dbReference>
<keyword evidence="5" id="KW-0998">Cell outer membrane</keyword>
<evidence type="ECO:0000256" key="2">
    <source>
        <dbReference type="ARBA" id="ARBA00005722"/>
    </source>
</evidence>
<evidence type="ECO:0000256" key="4">
    <source>
        <dbReference type="ARBA" id="ARBA00023136"/>
    </source>
</evidence>
<evidence type="ECO:0000313" key="7">
    <source>
        <dbReference type="EMBL" id="SFF38133.1"/>
    </source>
</evidence>
<dbReference type="GO" id="GO:0009279">
    <property type="term" value="C:cell outer membrane"/>
    <property type="evidence" value="ECO:0007669"/>
    <property type="project" value="UniProtKB-SubCell"/>
</dbReference>
<gene>
    <name evidence="7" type="ORF">SAMN02799615_03330</name>
</gene>
<feature type="signal peptide" evidence="6">
    <location>
        <begin position="1"/>
        <end position="25"/>
    </location>
</feature>
<organism evidence="7 8">
    <name type="scientific">Dyella marensis</name>
    <dbReference type="NCBI Taxonomy" id="500610"/>
    <lineage>
        <taxon>Bacteria</taxon>
        <taxon>Pseudomonadati</taxon>
        <taxon>Pseudomonadota</taxon>
        <taxon>Gammaproteobacteria</taxon>
        <taxon>Lysobacterales</taxon>
        <taxon>Rhodanobacteraceae</taxon>
        <taxon>Dyella</taxon>
    </lineage>
</organism>
<dbReference type="EMBL" id="FONH01000015">
    <property type="protein sequence ID" value="SFF38133.1"/>
    <property type="molecule type" value="Genomic_DNA"/>
</dbReference>
<dbReference type="InterPro" id="IPR010583">
    <property type="entry name" value="MipA"/>
</dbReference>
<keyword evidence="3 6" id="KW-0732">Signal</keyword>
<feature type="chain" id="PRO_5011447035" evidence="6">
    <location>
        <begin position="26"/>
        <end position="264"/>
    </location>
</feature>